<comment type="similarity">
    <text evidence="1">Belongs to the bacterial solute-binding protein 3 family.</text>
</comment>
<accession>A0A431WZU5</accession>
<protein>
    <submittedName>
        <fullName evidence="4">Transporter substrate-binding domain-containing protein</fullName>
    </submittedName>
</protein>
<dbReference type="PANTHER" id="PTHR35936:SF38">
    <property type="entry name" value="GLUTAMINE-BINDING PERIPLASMIC PROTEIN"/>
    <property type="match status" value="1"/>
</dbReference>
<evidence type="ECO:0000256" key="2">
    <source>
        <dbReference type="ARBA" id="ARBA00022729"/>
    </source>
</evidence>
<keyword evidence="2" id="KW-0732">Signal</keyword>
<dbReference type="Gene3D" id="3.40.190.10">
    <property type="entry name" value="Periplasmic binding protein-like II"/>
    <property type="match status" value="2"/>
</dbReference>
<evidence type="ECO:0000256" key="1">
    <source>
        <dbReference type="ARBA" id="ARBA00010333"/>
    </source>
</evidence>
<gene>
    <name evidence="4" type="ORF">EKG38_03275</name>
</gene>
<reference evidence="4 5" key="1">
    <citation type="submission" date="2018-12" db="EMBL/GenBank/DDBJ databases">
        <authorList>
            <person name="Yu L."/>
        </authorList>
    </citation>
    <scope>NUCLEOTIDE SEQUENCE [LARGE SCALE GENOMIC DNA]</scope>
    <source>
        <strain evidence="4 5">HAW-EB2</strain>
    </source>
</reference>
<dbReference type="InterPro" id="IPR001638">
    <property type="entry name" value="Solute-binding_3/MltF_N"/>
</dbReference>
<sequence>MIVNRQIKILISTFIILSGLFIPVWGEESQESRKIEIRTIAILPYGIERENHLSGIYYDIANLLAKEAGYQVNNLVYPYARIMFELKSGKTDMTIMFKYEELEDYVVYIAPLPSLKTVVIGLKGSTFDSIENLKGKKLAYLRGAKFSDAIDGEPEIISVETKDFVQAIKLLMINRVDAIIGPMDPILSAAVQQGQSETFFGKPLVVSERTPWVQVSKKSLDRISVDKLRTLFEAFEKRGELEKIRKKYISSNKAESDK</sequence>
<comment type="caution">
    <text evidence="4">The sequence shown here is derived from an EMBL/GenBank/DDBJ whole genome shotgun (WGS) entry which is preliminary data.</text>
</comment>
<dbReference type="EMBL" id="RXNU01000001">
    <property type="protein sequence ID" value="RTR41034.1"/>
    <property type="molecule type" value="Genomic_DNA"/>
</dbReference>
<dbReference type="RefSeq" id="WP_126518771.1">
    <property type="nucleotide sequence ID" value="NZ_RXNU01000001.1"/>
</dbReference>
<dbReference type="Pfam" id="PF00497">
    <property type="entry name" value="SBP_bac_3"/>
    <property type="match status" value="1"/>
</dbReference>
<dbReference type="AlphaFoldDB" id="A0A431WZU5"/>
<evidence type="ECO:0000259" key="3">
    <source>
        <dbReference type="SMART" id="SM00062"/>
    </source>
</evidence>
<dbReference type="SUPFAM" id="SSF53850">
    <property type="entry name" value="Periplasmic binding protein-like II"/>
    <property type="match status" value="1"/>
</dbReference>
<dbReference type="OrthoDB" id="370676at2"/>
<name>A0A431WZU5_9GAMM</name>
<dbReference type="SMART" id="SM00062">
    <property type="entry name" value="PBPb"/>
    <property type="match status" value="1"/>
</dbReference>
<evidence type="ECO:0000313" key="4">
    <source>
        <dbReference type="EMBL" id="RTR41034.1"/>
    </source>
</evidence>
<dbReference type="PANTHER" id="PTHR35936">
    <property type="entry name" value="MEMBRANE-BOUND LYTIC MUREIN TRANSGLYCOSYLASE F"/>
    <property type="match status" value="1"/>
</dbReference>
<organism evidence="4 5">
    <name type="scientific">Shewanella canadensis</name>
    <dbReference type="NCBI Taxonomy" id="271096"/>
    <lineage>
        <taxon>Bacteria</taxon>
        <taxon>Pseudomonadati</taxon>
        <taxon>Pseudomonadota</taxon>
        <taxon>Gammaproteobacteria</taxon>
        <taxon>Alteromonadales</taxon>
        <taxon>Shewanellaceae</taxon>
        <taxon>Shewanella</taxon>
    </lineage>
</organism>
<dbReference type="Proteomes" id="UP000267448">
    <property type="component" value="Unassembled WGS sequence"/>
</dbReference>
<evidence type="ECO:0000313" key="5">
    <source>
        <dbReference type="Proteomes" id="UP000267448"/>
    </source>
</evidence>
<proteinExistence type="inferred from homology"/>
<keyword evidence="5" id="KW-1185">Reference proteome</keyword>
<feature type="domain" description="Solute-binding protein family 3/N-terminal" evidence="3">
    <location>
        <begin position="34"/>
        <end position="252"/>
    </location>
</feature>